<keyword evidence="7" id="KW-1015">Disulfide bond</keyword>
<dbReference type="EMBL" id="HE600983">
    <property type="protein sequence ID" value="CAP33017.2"/>
    <property type="molecule type" value="Genomic_DNA"/>
</dbReference>
<dbReference type="PANTHER" id="PTHR11388">
    <property type="entry name" value="ORGANIC ANION TRANSPORTER"/>
    <property type="match status" value="1"/>
</dbReference>
<evidence type="ECO:0000313" key="12">
    <source>
        <dbReference type="WormBase" id="CBG14523"/>
    </source>
</evidence>
<organism evidence="10 11">
    <name type="scientific">Caenorhabditis briggsae</name>
    <dbReference type="NCBI Taxonomy" id="6238"/>
    <lineage>
        <taxon>Eukaryota</taxon>
        <taxon>Metazoa</taxon>
        <taxon>Ecdysozoa</taxon>
        <taxon>Nematoda</taxon>
        <taxon>Chromadorea</taxon>
        <taxon>Rhabditida</taxon>
        <taxon>Rhabditina</taxon>
        <taxon>Rhabditomorpha</taxon>
        <taxon>Rhabditoidea</taxon>
        <taxon>Rhabditidae</taxon>
        <taxon>Peloderinae</taxon>
        <taxon>Caenorhabditis</taxon>
    </lineage>
</organism>
<dbReference type="InterPro" id="IPR002350">
    <property type="entry name" value="Kazal_dom"/>
</dbReference>
<comment type="similarity">
    <text evidence="2 8">Belongs to the organo anion transporter (TC 2.A.60) family.</text>
</comment>
<evidence type="ECO:0000256" key="1">
    <source>
        <dbReference type="ARBA" id="ARBA00004651"/>
    </source>
</evidence>
<dbReference type="Gene3D" id="1.20.1250.20">
    <property type="entry name" value="MFS general substrate transporter like domains"/>
    <property type="match status" value="1"/>
</dbReference>
<dbReference type="RefSeq" id="XP_045095437.1">
    <property type="nucleotide sequence ID" value="XM_045239637.1"/>
</dbReference>
<keyword evidence="3" id="KW-1003">Cell membrane</keyword>
<keyword evidence="6 8" id="KW-0472">Membrane</keyword>
<dbReference type="KEGG" id="cbr:CBG_14523"/>
<evidence type="ECO:0000256" key="7">
    <source>
        <dbReference type="ARBA" id="ARBA00023157"/>
    </source>
</evidence>
<gene>
    <name evidence="10 12" type="ORF">CBG14523</name>
    <name evidence="10" type="ORF">CBG_14523</name>
</gene>
<feature type="transmembrane region" description="Helical" evidence="8">
    <location>
        <begin position="237"/>
        <end position="261"/>
    </location>
</feature>
<dbReference type="PROSITE" id="PS51465">
    <property type="entry name" value="KAZAL_2"/>
    <property type="match status" value="1"/>
</dbReference>
<dbReference type="GeneID" id="8586574"/>
<reference evidence="10 11" key="2">
    <citation type="journal article" date="2011" name="PLoS Genet.">
        <title>Caenorhabditis briggsae recombinant inbred line genotypes reveal inter-strain incompatibility and the evolution of recombination.</title>
        <authorList>
            <person name="Ross J.A."/>
            <person name="Koboldt D.C."/>
            <person name="Staisch J.E."/>
            <person name="Chamberlin H.M."/>
            <person name="Gupta B.P."/>
            <person name="Miller R.D."/>
            <person name="Baird S.E."/>
            <person name="Haag E.S."/>
        </authorList>
    </citation>
    <scope>NUCLEOTIDE SEQUENCE [LARGE SCALE GENOMIC DNA]</scope>
    <source>
        <strain evidence="10 11">AF16</strain>
    </source>
</reference>
<keyword evidence="4 8" id="KW-0812">Transmembrane</keyword>
<feature type="transmembrane region" description="Helical" evidence="8">
    <location>
        <begin position="191"/>
        <end position="217"/>
    </location>
</feature>
<dbReference type="HOGENOM" id="CLU_008954_4_1_1"/>
<evidence type="ECO:0000259" key="9">
    <source>
        <dbReference type="PROSITE" id="PS51465"/>
    </source>
</evidence>
<dbReference type="WormBase" id="CBG14523">
    <property type="protein sequence ID" value="CBP43665"/>
    <property type="gene ID" value="WBGene00034987"/>
</dbReference>
<evidence type="ECO:0000256" key="6">
    <source>
        <dbReference type="ARBA" id="ARBA00023136"/>
    </source>
</evidence>
<evidence type="ECO:0000313" key="11">
    <source>
        <dbReference type="Proteomes" id="UP000008549"/>
    </source>
</evidence>
<feature type="transmembrane region" description="Helical" evidence="8">
    <location>
        <begin position="378"/>
        <end position="397"/>
    </location>
</feature>
<dbReference type="AlphaFoldDB" id="A8XK41"/>
<feature type="transmembrane region" description="Helical" evidence="8">
    <location>
        <begin position="576"/>
        <end position="600"/>
    </location>
</feature>
<feature type="transmembrane region" description="Helical" evidence="8">
    <location>
        <begin position="306"/>
        <end position="325"/>
    </location>
</feature>
<dbReference type="GO" id="GO:0016323">
    <property type="term" value="C:basolateral plasma membrane"/>
    <property type="evidence" value="ECO:0000318"/>
    <property type="project" value="GO_Central"/>
</dbReference>
<feature type="transmembrane region" description="Helical" evidence="8">
    <location>
        <begin position="345"/>
        <end position="366"/>
    </location>
</feature>
<evidence type="ECO:0000256" key="8">
    <source>
        <dbReference type="RuleBase" id="RU362056"/>
    </source>
</evidence>
<feature type="transmembrane region" description="Helical" evidence="8">
    <location>
        <begin position="531"/>
        <end position="550"/>
    </location>
</feature>
<dbReference type="SUPFAM" id="SSF103473">
    <property type="entry name" value="MFS general substrate transporter"/>
    <property type="match status" value="1"/>
</dbReference>
<evidence type="ECO:0000256" key="2">
    <source>
        <dbReference type="ARBA" id="ARBA00009657"/>
    </source>
</evidence>
<feature type="transmembrane region" description="Helical" evidence="8">
    <location>
        <begin position="21"/>
        <end position="47"/>
    </location>
</feature>
<dbReference type="CTD" id="8586574"/>
<dbReference type="OMA" id="TIEAMLM"/>
<keyword evidence="8" id="KW-0406">Ion transport</keyword>
<accession>A8XK41</accession>
<evidence type="ECO:0000256" key="4">
    <source>
        <dbReference type="ARBA" id="ARBA00022692"/>
    </source>
</evidence>
<dbReference type="GO" id="GO:0006811">
    <property type="term" value="P:monoatomic ion transport"/>
    <property type="evidence" value="ECO:0007669"/>
    <property type="project" value="UniProtKB-KW"/>
</dbReference>
<protein>
    <recommendedName>
        <fullName evidence="8">Solute carrier organic anion transporter family member</fullName>
    </recommendedName>
</protein>
<dbReference type="Pfam" id="PF03137">
    <property type="entry name" value="OATP"/>
    <property type="match status" value="1"/>
</dbReference>
<dbReference type="InterPro" id="IPR004156">
    <property type="entry name" value="OATP"/>
</dbReference>
<feature type="transmembrane region" description="Helical" evidence="8">
    <location>
        <begin position="153"/>
        <end position="179"/>
    </location>
</feature>
<comment type="subcellular location">
    <subcellularLocation>
        <location evidence="1 8">Cell membrane</location>
        <topology evidence="1 8">Multi-pass membrane protein</topology>
    </subcellularLocation>
</comment>
<sequence length="664" mass="73162">MGEADETQFGFSWFRPKSLQVLSNFIPFMIILSSNALLQGAIVNGLVSVSISSIEKRFKLTSTQSGIFAATYDVFVTIMLIPLALYATKVNKVKCIGLGMMIVGIGSILVIIPEYTAGPYSVGEARKDVCVTGGPDKKCSEGSSDSFSAHRELLLLLLSQAFVGIGASPLFTYGITCLDEFDSHKRTGRNLALYMIASTVGPALAFVGCGFMLRLWGDWRTSPADMGIDGAADPRFIGMWWIGFVLCGVIALFTAFPLLMFPKRLKDTGLRKANDVHRTDASLDKDFSDHKYEFFKIILMLLKNKTCMCVILMQTIEAMLMNGYITFIPKLLETLLGFSSGNASLITGGVVVPVGIVASYIGGRIAKVFENRFKPSMYFVMTFGILAAGCSSCLLIRCESLNVFGVNVPSADLPKFGALETCSENCHCDPFFNPVCSEESKLTFLSPCHAGCADSPDIKFGAQNWTNCGCSKNTIVKKGYCDASCQKQIYQFIIMFIALSFCIFITAPVLQSSSLRVVNHKHRDHFTCFGWLWMRILGSIPGAIVFGYIIDVNCMYWQKDCVSQKCQYYNASNLGWAFFIFTIAVKLTGGVLLFMAAYFYKESDKPSGKESCRTLDTDASESVKMSYEKLLCRGVSSTSSSVIQCVPYLQFTGFFLKNSFKTRL</sequence>
<keyword evidence="8" id="KW-0813">Transport</keyword>
<evidence type="ECO:0000256" key="5">
    <source>
        <dbReference type="ARBA" id="ARBA00022989"/>
    </source>
</evidence>
<feature type="transmembrane region" description="Helical" evidence="8">
    <location>
        <begin position="67"/>
        <end position="88"/>
    </location>
</feature>
<feature type="transmembrane region" description="Helical" evidence="8">
    <location>
        <begin position="489"/>
        <end position="510"/>
    </location>
</feature>
<feature type="domain" description="Kazal-like" evidence="9">
    <location>
        <begin position="416"/>
        <end position="483"/>
    </location>
</feature>
<evidence type="ECO:0000256" key="3">
    <source>
        <dbReference type="ARBA" id="ARBA00022475"/>
    </source>
</evidence>
<evidence type="ECO:0000313" key="10">
    <source>
        <dbReference type="EMBL" id="CAP33017.2"/>
    </source>
</evidence>
<dbReference type="eggNOG" id="KOG3626">
    <property type="taxonomic scope" value="Eukaryota"/>
</dbReference>
<dbReference type="Proteomes" id="UP000008549">
    <property type="component" value="Unassembled WGS sequence"/>
</dbReference>
<dbReference type="NCBIfam" id="TIGR00805">
    <property type="entry name" value="oat"/>
    <property type="match status" value="1"/>
</dbReference>
<dbReference type="GO" id="GO:0015347">
    <property type="term" value="F:sodium-independent organic anion transmembrane transporter activity"/>
    <property type="evidence" value="ECO:0000318"/>
    <property type="project" value="GO_Central"/>
</dbReference>
<dbReference type="InterPro" id="IPR036259">
    <property type="entry name" value="MFS_trans_sf"/>
</dbReference>
<proteinExistence type="inferred from homology"/>
<keyword evidence="5 8" id="KW-1133">Transmembrane helix</keyword>
<dbReference type="PANTHER" id="PTHR11388:SF153">
    <property type="entry name" value="SOLUTE CARRIER ORGANIC ANION TRANSPORTER FAMILY MEMBER"/>
    <property type="match status" value="1"/>
</dbReference>
<keyword evidence="11" id="KW-1185">Reference proteome</keyword>
<dbReference type="GO" id="GO:0043252">
    <property type="term" value="P:sodium-independent organic anion transport"/>
    <property type="evidence" value="ECO:0000318"/>
    <property type="project" value="GO_Central"/>
</dbReference>
<dbReference type="InParanoid" id="A8XK41"/>
<feature type="transmembrane region" description="Helical" evidence="8">
    <location>
        <begin position="95"/>
        <end position="112"/>
    </location>
</feature>
<name>A8XK41_CAEBR</name>
<reference evidence="10 11" key="1">
    <citation type="journal article" date="2003" name="PLoS Biol.">
        <title>The genome sequence of Caenorhabditis briggsae: a platform for comparative genomics.</title>
        <authorList>
            <person name="Stein L.D."/>
            <person name="Bao Z."/>
            <person name="Blasiar D."/>
            <person name="Blumenthal T."/>
            <person name="Brent M.R."/>
            <person name="Chen N."/>
            <person name="Chinwalla A."/>
            <person name="Clarke L."/>
            <person name="Clee C."/>
            <person name="Coghlan A."/>
            <person name="Coulson A."/>
            <person name="D'Eustachio P."/>
            <person name="Fitch D.H."/>
            <person name="Fulton L.A."/>
            <person name="Fulton R.E."/>
            <person name="Griffiths-Jones S."/>
            <person name="Harris T.W."/>
            <person name="Hillier L.W."/>
            <person name="Kamath R."/>
            <person name="Kuwabara P.E."/>
            <person name="Mardis E.R."/>
            <person name="Marra M.A."/>
            <person name="Miner T.L."/>
            <person name="Minx P."/>
            <person name="Mullikin J.C."/>
            <person name="Plumb R.W."/>
            <person name="Rogers J."/>
            <person name="Schein J.E."/>
            <person name="Sohrmann M."/>
            <person name="Spieth J."/>
            <person name="Stajich J.E."/>
            <person name="Wei C."/>
            <person name="Willey D."/>
            <person name="Wilson R.K."/>
            <person name="Durbin R."/>
            <person name="Waterston R.H."/>
        </authorList>
    </citation>
    <scope>NUCLEOTIDE SEQUENCE [LARGE SCALE GENOMIC DNA]</scope>
    <source>
        <strain evidence="10 11">AF16</strain>
    </source>
</reference>